<comment type="similarity">
    <text evidence="1">Belongs to the peptidase C14B family.</text>
</comment>
<reference evidence="4" key="1">
    <citation type="journal article" date="2017" name="Nat. Ecol. Evol.">
        <title>Genome expansion and lineage-specific genetic innovations in the forest pathogenic fungi Armillaria.</title>
        <authorList>
            <person name="Sipos G."/>
            <person name="Prasanna A.N."/>
            <person name="Walter M.C."/>
            <person name="O'Connor E."/>
            <person name="Balint B."/>
            <person name="Krizsan K."/>
            <person name="Kiss B."/>
            <person name="Hess J."/>
            <person name="Varga T."/>
            <person name="Slot J."/>
            <person name="Riley R."/>
            <person name="Boka B."/>
            <person name="Rigling D."/>
            <person name="Barry K."/>
            <person name="Lee J."/>
            <person name="Mihaltcheva S."/>
            <person name="LaButti K."/>
            <person name="Lipzen A."/>
            <person name="Waldron R."/>
            <person name="Moloney N.M."/>
            <person name="Sperisen C."/>
            <person name="Kredics L."/>
            <person name="Vagvoelgyi C."/>
            <person name="Patrignani A."/>
            <person name="Fitzpatrick D."/>
            <person name="Nagy I."/>
            <person name="Doyle S."/>
            <person name="Anderson J.B."/>
            <person name="Grigoriev I.V."/>
            <person name="Gueldener U."/>
            <person name="Muensterkoetter M."/>
            <person name="Nagy L.G."/>
        </authorList>
    </citation>
    <scope>NUCLEOTIDE SEQUENCE [LARGE SCALE GENOMIC DNA]</scope>
    <source>
        <strain evidence="4">C18/9</strain>
    </source>
</reference>
<dbReference type="OrthoDB" id="10255174at2759"/>
<dbReference type="InterPro" id="IPR050452">
    <property type="entry name" value="Metacaspase"/>
</dbReference>
<dbReference type="InterPro" id="IPR011600">
    <property type="entry name" value="Pept_C14_caspase"/>
</dbReference>
<name>A0A284QS69_ARMOS</name>
<dbReference type="GO" id="GO:0004197">
    <property type="term" value="F:cysteine-type endopeptidase activity"/>
    <property type="evidence" value="ECO:0007669"/>
    <property type="project" value="InterPro"/>
</dbReference>
<evidence type="ECO:0000313" key="3">
    <source>
        <dbReference type="EMBL" id="SJK99322.1"/>
    </source>
</evidence>
<proteinExistence type="inferred from homology"/>
<organism evidence="3 4">
    <name type="scientific">Armillaria ostoyae</name>
    <name type="common">Armillaria root rot fungus</name>
    <dbReference type="NCBI Taxonomy" id="47428"/>
    <lineage>
        <taxon>Eukaryota</taxon>
        <taxon>Fungi</taxon>
        <taxon>Dikarya</taxon>
        <taxon>Basidiomycota</taxon>
        <taxon>Agaricomycotina</taxon>
        <taxon>Agaricomycetes</taxon>
        <taxon>Agaricomycetidae</taxon>
        <taxon>Agaricales</taxon>
        <taxon>Marasmiineae</taxon>
        <taxon>Physalacriaceae</taxon>
        <taxon>Armillaria</taxon>
    </lineage>
</organism>
<dbReference type="Pfam" id="PF00656">
    <property type="entry name" value="Peptidase_C14"/>
    <property type="match status" value="1"/>
</dbReference>
<dbReference type="PANTHER" id="PTHR48104">
    <property type="entry name" value="METACASPASE-4"/>
    <property type="match status" value="1"/>
</dbReference>
<evidence type="ECO:0000313" key="4">
    <source>
        <dbReference type="Proteomes" id="UP000219338"/>
    </source>
</evidence>
<keyword evidence="4" id="KW-1185">Reference proteome</keyword>
<dbReference type="OMA" id="HYPGYQS"/>
<dbReference type="Proteomes" id="UP000219338">
    <property type="component" value="Unassembled WGS sequence"/>
</dbReference>
<evidence type="ECO:0000259" key="2">
    <source>
        <dbReference type="Pfam" id="PF00656"/>
    </source>
</evidence>
<dbReference type="AlphaFoldDB" id="A0A284QS69"/>
<sequence>MLSELTEQIHPLKALEWEVAQQLGMSGEPDQDVDEVIVLLKAKASRNGDDLLLLHRLRLQYSRAQLKLPVELKSRPPPQGPSYHADGSRFYAVLIGINEYAFYPLHGCVSDVRLMEQYLTEDLGVPRERIQLFLGSKEHISPADTMNPSRTHITDVLLSIIHNPEILYGDNIIIYYSGHSSCYPFEEKGDDIEYIEALCPIDRNTIDDDDKVVPDISDREFNAILTQISRAKGHRVTVILDCCHSGGVSRYLPELGARKASPTRLATPQDMLLTGDKNLRHYPGYQSILSKDWYPDMDSHVVLAACKAYQFAKSKQVEGKAGEAGYIGIFTDSLVRVLRSGYWKKETTYADLIHCFDKTSHQTPVIAGKYKGARIWYQD</sequence>
<feature type="domain" description="Peptidase C14 caspase" evidence="2">
    <location>
        <begin position="91"/>
        <end position="352"/>
    </location>
</feature>
<gene>
    <name evidence="3" type="ORF">ARMOST_02615</name>
</gene>
<dbReference type="EMBL" id="FUEG01000002">
    <property type="protein sequence ID" value="SJK99322.1"/>
    <property type="molecule type" value="Genomic_DNA"/>
</dbReference>
<dbReference type="GO" id="GO:0005737">
    <property type="term" value="C:cytoplasm"/>
    <property type="evidence" value="ECO:0007669"/>
    <property type="project" value="TreeGrafter"/>
</dbReference>
<protein>
    <recommendedName>
        <fullName evidence="2">Peptidase C14 caspase domain-containing protein</fullName>
    </recommendedName>
</protein>
<dbReference type="GO" id="GO:0006508">
    <property type="term" value="P:proteolysis"/>
    <property type="evidence" value="ECO:0007669"/>
    <property type="project" value="InterPro"/>
</dbReference>
<accession>A0A284QS69</accession>
<dbReference type="Gene3D" id="3.40.50.1460">
    <property type="match status" value="1"/>
</dbReference>
<dbReference type="STRING" id="47428.A0A284QS69"/>
<evidence type="ECO:0000256" key="1">
    <source>
        <dbReference type="ARBA" id="ARBA00009005"/>
    </source>
</evidence>
<dbReference type="PANTHER" id="PTHR48104:SF30">
    <property type="entry name" value="METACASPASE-1"/>
    <property type="match status" value="1"/>
</dbReference>